<sequence>MNNFYTEVQTHTGTINSTLTSITSSRSISQNRTAQAAISEAVTNIITAAPTANTALKTTKRDLSARTYSPQDQQIISGTSANAITSIAGTLGLVQNTFGGVYTGGLIGGLVGALSLVLSTLDAIVGGVIMLAGALVGVSW</sequence>
<proteinExistence type="predicted"/>
<comment type="caution">
    <text evidence="2">The sequence shown here is derived from an EMBL/GenBank/DDBJ whole genome shotgun (WGS) entry which is preliminary data.</text>
</comment>
<feature type="non-terminal residue" evidence="2">
    <location>
        <position position="140"/>
    </location>
</feature>
<accession>A0A4Z1K5A1</accession>
<feature type="transmembrane region" description="Helical" evidence="1">
    <location>
        <begin position="106"/>
        <end position="138"/>
    </location>
</feature>
<keyword evidence="1" id="KW-0472">Membrane</keyword>
<gene>
    <name evidence="2" type="ORF">BPOR_1213g00030</name>
</gene>
<reference evidence="2 3" key="1">
    <citation type="submission" date="2017-12" db="EMBL/GenBank/DDBJ databases">
        <title>Comparative genomics of Botrytis spp.</title>
        <authorList>
            <person name="Valero-Jimenez C.A."/>
            <person name="Tapia P."/>
            <person name="Veloso J."/>
            <person name="Silva-Moreno E."/>
            <person name="Staats M."/>
            <person name="Valdes J.H."/>
            <person name="Van Kan J.A.L."/>
        </authorList>
    </citation>
    <scope>NUCLEOTIDE SEQUENCE [LARGE SCALE GENOMIC DNA]</scope>
    <source>
        <strain evidence="2 3">MUCL3349</strain>
    </source>
</reference>
<evidence type="ECO:0000313" key="3">
    <source>
        <dbReference type="Proteomes" id="UP000297280"/>
    </source>
</evidence>
<name>A0A4Z1K5A1_9HELO</name>
<dbReference type="AlphaFoldDB" id="A0A4Z1K5A1"/>
<protein>
    <submittedName>
        <fullName evidence="2">Uncharacterized protein</fullName>
    </submittedName>
</protein>
<keyword evidence="3" id="KW-1185">Reference proteome</keyword>
<keyword evidence="1" id="KW-0812">Transmembrane</keyword>
<evidence type="ECO:0000313" key="2">
    <source>
        <dbReference type="EMBL" id="TGO81311.1"/>
    </source>
</evidence>
<keyword evidence="1" id="KW-1133">Transmembrane helix</keyword>
<evidence type="ECO:0000256" key="1">
    <source>
        <dbReference type="SAM" id="Phobius"/>
    </source>
</evidence>
<dbReference type="EMBL" id="PQXO01001206">
    <property type="protein sequence ID" value="TGO81311.1"/>
    <property type="molecule type" value="Genomic_DNA"/>
</dbReference>
<dbReference type="Proteomes" id="UP000297280">
    <property type="component" value="Unassembled WGS sequence"/>
</dbReference>
<organism evidence="2 3">
    <name type="scientific">Botrytis porri</name>
    <dbReference type="NCBI Taxonomy" id="87229"/>
    <lineage>
        <taxon>Eukaryota</taxon>
        <taxon>Fungi</taxon>
        <taxon>Dikarya</taxon>
        <taxon>Ascomycota</taxon>
        <taxon>Pezizomycotina</taxon>
        <taxon>Leotiomycetes</taxon>
        <taxon>Helotiales</taxon>
        <taxon>Sclerotiniaceae</taxon>
        <taxon>Botrytis</taxon>
    </lineage>
</organism>